<dbReference type="Proteomes" id="UP000719412">
    <property type="component" value="Unassembled WGS sequence"/>
</dbReference>
<protein>
    <submittedName>
        <fullName evidence="1">Uncharacterized protein</fullName>
    </submittedName>
</protein>
<evidence type="ECO:0000313" key="2">
    <source>
        <dbReference type="Proteomes" id="UP000719412"/>
    </source>
</evidence>
<name>A0A8J6LHW7_TENMO</name>
<evidence type="ECO:0000313" key="1">
    <source>
        <dbReference type="EMBL" id="KAH0819457.1"/>
    </source>
</evidence>
<dbReference type="AlphaFoldDB" id="A0A8J6LHW7"/>
<proteinExistence type="predicted"/>
<reference evidence="1" key="2">
    <citation type="submission" date="2021-08" db="EMBL/GenBank/DDBJ databases">
        <authorList>
            <person name="Eriksson T."/>
        </authorList>
    </citation>
    <scope>NUCLEOTIDE SEQUENCE</scope>
    <source>
        <strain evidence="1">Stoneville</strain>
        <tissue evidence="1">Whole head</tissue>
    </source>
</reference>
<reference evidence="1" key="1">
    <citation type="journal article" date="2020" name="J Insects Food Feed">
        <title>The yellow mealworm (Tenebrio molitor) genome: a resource for the emerging insects as food and feed industry.</title>
        <authorList>
            <person name="Eriksson T."/>
            <person name="Andere A."/>
            <person name="Kelstrup H."/>
            <person name="Emery V."/>
            <person name="Picard C."/>
        </authorList>
    </citation>
    <scope>NUCLEOTIDE SEQUENCE</scope>
    <source>
        <strain evidence="1">Stoneville</strain>
        <tissue evidence="1">Whole head</tissue>
    </source>
</reference>
<dbReference type="EMBL" id="JABDTM020014492">
    <property type="protein sequence ID" value="KAH0819457.1"/>
    <property type="molecule type" value="Genomic_DNA"/>
</dbReference>
<keyword evidence="2" id="KW-1185">Reference proteome</keyword>
<organism evidence="1 2">
    <name type="scientific">Tenebrio molitor</name>
    <name type="common">Yellow mealworm beetle</name>
    <dbReference type="NCBI Taxonomy" id="7067"/>
    <lineage>
        <taxon>Eukaryota</taxon>
        <taxon>Metazoa</taxon>
        <taxon>Ecdysozoa</taxon>
        <taxon>Arthropoda</taxon>
        <taxon>Hexapoda</taxon>
        <taxon>Insecta</taxon>
        <taxon>Pterygota</taxon>
        <taxon>Neoptera</taxon>
        <taxon>Endopterygota</taxon>
        <taxon>Coleoptera</taxon>
        <taxon>Polyphaga</taxon>
        <taxon>Cucujiformia</taxon>
        <taxon>Tenebrionidae</taxon>
        <taxon>Tenebrio</taxon>
    </lineage>
</organism>
<comment type="caution">
    <text evidence="1">The sequence shown here is derived from an EMBL/GenBank/DDBJ whole genome shotgun (WGS) entry which is preliminary data.</text>
</comment>
<accession>A0A8J6LHW7</accession>
<gene>
    <name evidence="1" type="ORF">GEV33_003334</name>
</gene>
<sequence>MTRTETNEANLKSLSTIAIKGLPGNPTIPEDKALKAILESVNKSLHGHLNDLCKLYTKNVCTNRNTEEMIDQVKTAVSEVASTCSPSPSYVQIASATPALPISAHTTLARAQNKFRVLIKTDRIVKLRDNGIMIESTSKEIETLLDGEKLKEAKLEARKPKKMWPKAVIYNVPLDIEEEELKEKLKSNCKNMS</sequence>